<dbReference type="InterPro" id="IPR015315">
    <property type="entry name" value="DUF1963"/>
</dbReference>
<dbReference type="PANTHER" id="PTHR36436:SF6">
    <property type="entry name" value="SLL5081 PROTEIN"/>
    <property type="match status" value="1"/>
</dbReference>
<proteinExistence type="predicted"/>
<reference evidence="1 2" key="1">
    <citation type="submission" date="2019-02" db="EMBL/GenBank/DDBJ databases">
        <title>Deep-cultivation of Planctomycetes and their phenomic and genomic characterization uncovers novel biology.</title>
        <authorList>
            <person name="Wiegand S."/>
            <person name="Jogler M."/>
            <person name="Boedeker C."/>
            <person name="Pinto D."/>
            <person name="Vollmers J."/>
            <person name="Rivas-Marin E."/>
            <person name="Kohn T."/>
            <person name="Peeters S.H."/>
            <person name="Heuer A."/>
            <person name="Rast P."/>
            <person name="Oberbeckmann S."/>
            <person name="Bunk B."/>
            <person name="Jeske O."/>
            <person name="Meyerdierks A."/>
            <person name="Storesund J.E."/>
            <person name="Kallscheuer N."/>
            <person name="Luecker S."/>
            <person name="Lage O.M."/>
            <person name="Pohl T."/>
            <person name="Merkel B.J."/>
            <person name="Hornburger P."/>
            <person name="Mueller R.-W."/>
            <person name="Bruemmer F."/>
            <person name="Labrenz M."/>
            <person name="Spormann A.M."/>
            <person name="Op den Camp H."/>
            <person name="Overmann J."/>
            <person name="Amann R."/>
            <person name="Jetten M.S.M."/>
            <person name="Mascher T."/>
            <person name="Medema M.H."/>
            <person name="Devos D.P."/>
            <person name="Kaster A.-K."/>
            <person name="Ovreas L."/>
            <person name="Rohde M."/>
            <person name="Galperin M.Y."/>
            <person name="Jogler C."/>
        </authorList>
    </citation>
    <scope>NUCLEOTIDE SEQUENCE [LARGE SCALE GENOMIC DNA]</scope>
    <source>
        <strain evidence="1 2">CA12</strain>
    </source>
</reference>
<organism evidence="1 2">
    <name type="scientific">Alienimonas californiensis</name>
    <dbReference type="NCBI Taxonomy" id="2527989"/>
    <lineage>
        <taxon>Bacteria</taxon>
        <taxon>Pseudomonadati</taxon>
        <taxon>Planctomycetota</taxon>
        <taxon>Planctomycetia</taxon>
        <taxon>Planctomycetales</taxon>
        <taxon>Planctomycetaceae</taxon>
        <taxon>Alienimonas</taxon>
    </lineage>
</organism>
<dbReference type="InterPro" id="IPR035948">
    <property type="entry name" value="YwqG-like_sf"/>
</dbReference>
<dbReference type="OrthoDB" id="1273554at2"/>
<sequence>MTADEALAALAPWIAKRERPAWRPTVEEGDGAPTDSKFAGLPLLAEGEAWPACGGCGQPLELFLQLDLDALPDELGDRYGSGLVQLFYCTGDCDGGWEPFNSEGVSLCRVLPAGAGAPAAENPGTFPPQRIVGWEPLVDRPHGMEHERLGLVTDYHFNAVPYRPTEVICEEVGFRAEGMATAKAIAERIAPADGDKLAGWPHWGQGPERPACPECGEAMELLFQLDSEANVPFMFGDSGVGHVTQCPTHKQVVAFGWACC</sequence>
<dbReference type="EMBL" id="CP036265">
    <property type="protein sequence ID" value="QDT14522.1"/>
    <property type="molecule type" value="Genomic_DNA"/>
</dbReference>
<dbReference type="KEGG" id="acaf:CA12_05970"/>
<evidence type="ECO:0000313" key="2">
    <source>
        <dbReference type="Proteomes" id="UP000318741"/>
    </source>
</evidence>
<dbReference type="Proteomes" id="UP000318741">
    <property type="component" value="Chromosome"/>
</dbReference>
<evidence type="ECO:0000313" key="1">
    <source>
        <dbReference type="EMBL" id="QDT14522.1"/>
    </source>
</evidence>
<evidence type="ECO:0008006" key="3">
    <source>
        <dbReference type="Google" id="ProtNLM"/>
    </source>
</evidence>
<dbReference type="Gene3D" id="2.30.320.10">
    <property type="entry name" value="YwqG-like"/>
    <property type="match status" value="1"/>
</dbReference>
<protein>
    <recommendedName>
        <fullName evidence="3">DUF1963 domain-containing protein</fullName>
    </recommendedName>
</protein>
<dbReference type="PANTHER" id="PTHR36436">
    <property type="entry name" value="SLL5081 PROTEIN"/>
    <property type="match status" value="1"/>
</dbReference>
<dbReference type="Pfam" id="PF09234">
    <property type="entry name" value="DUF1963"/>
    <property type="match status" value="1"/>
</dbReference>
<name>A0A517P564_9PLAN</name>
<accession>A0A517P564</accession>
<keyword evidence="2" id="KW-1185">Reference proteome</keyword>
<dbReference type="RefSeq" id="WP_145357408.1">
    <property type="nucleotide sequence ID" value="NZ_CP036265.1"/>
</dbReference>
<dbReference type="AlphaFoldDB" id="A0A517P564"/>
<dbReference type="SUPFAM" id="SSF103032">
    <property type="entry name" value="Hypothetical protein YwqG"/>
    <property type="match status" value="1"/>
</dbReference>
<gene>
    <name evidence="1" type="ORF">CA12_05970</name>
</gene>